<protein>
    <submittedName>
        <fullName evidence="2">Purine and uridine phosphorylase</fullName>
    </submittedName>
</protein>
<dbReference type="Gene3D" id="3.40.50.1580">
    <property type="entry name" value="Nucleoside phosphorylase domain"/>
    <property type="match status" value="1"/>
</dbReference>
<keyword evidence="3" id="KW-1185">Reference proteome</keyword>
<reference evidence="2 3" key="1">
    <citation type="journal article" date="2016" name="Nat. Commun.">
        <title>Ectomycorrhizal ecology is imprinted in the genome of the dominant symbiotic fungus Cenococcum geophilum.</title>
        <authorList>
            <consortium name="DOE Joint Genome Institute"/>
            <person name="Peter M."/>
            <person name="Kohler A."/>
            <person name="Ohm R.A."/>
            <person name="Kuo A."/>
            <person name="Krutzmann J."/>
            <person name="Morin E."/>
            <person name="Arend M."/>
            <person name="Barry K.W."/>
            <person name="Binder M."/>
            <person name="Choi C."/>
            <person name="Clum A."/>
            <person name="Copeland A."/>
            <person name="Grisel N."/>
            <person name="Haridas S."/>
            <person name="Kipfer T."/>
            <person name="LaButti K."/>
            <person name="Lindquist E."/>
            <person name="Lipzen A."/>
            <person name="Maire R."/>
            <person name="Meier B."/>
            <person name="Mihaltcheva S."/>
            <person name="Molinier V."/>
            <person name="Murat C."/>
            <person name="Poggeler S."/>
            <person name="Quandt C.A."/>
            <person name="Sperisen C."/>
            <person name="Tritt A."/>
            <person name="Tisserant E."/>
            <person name="Crous P.W."/>
            <person name="Henrissat B."/>
            <person name="Nehls U."/>
            <person name="Egli S."/>
            <person name="Spatafora J.W."/>
            <person name="Grigoriev I.V."/>
            <person name="Martin F.M."/>
        </authorList>
    </citation>
    <scope>NUCLEOTIDE SEQUENCE [LARGE SCALE GENOMIC DNA]</scope>
    <source>
        <strain evidence="2 3">CBS 207.34</strain>
    </source>
</reference>
<dbReference type="GO" id="GO:0003824">
    <property type="term" value="F:catalytic activity"/>
    <property type="evidence" value="ECO:0007669"/>
    <property type="project" value="InterPro"/>
</dbReference>
<evidence type="ECO:0000313" key="2">
    <source>
        <dbReference type="EMBL" id="OCL01301.1"/>
    </source>
</evidence>
<dbReference type="AlphaFoldDB" id="A0A8E2EML9"/>
<evidence type="ECO:0000259" key="1">
    <source>
        <dbReference type="Pfam" id="PF01048"/>
    </source>
</evidence>
<dbReference type="EMBL" id="KV751157">
    <property type="protein sequence ID" value="OCL01301.1"/>
    <property type="molecule type" value="Genomic_DNA"/>
</dbReference>
<dbReference type="Proteomes" id="UP000250140">
    <property type="component" value="Unassembled WGS sequence"/>
</dbReference>
<sequence length="397" mass="44167">MLSSHAKISRPCHRRDFEIALICTLRIEHDAIEALLDENYETDGFSYRKAPGDHNTYTLGRIGNHHVVLAQMPGMGKANAAGVASDLRTSFDGIKLGILVGICGGVPKTAEGAEILLGDVVISKTVVQIDFGRQYPHGFVRKDTLEENLGRPNSEIRAFLEKMSGQLSHQRMEERTTCYSKELCKVKRLEYPGAENDELYEPHYRHKHQLGGSCTVCAQCRNMNDEVCDIALNPSCIDLMCNDKYLVPRNRTLRVEDLDFGVPTMDAEGIRQPSIHFGRVGSGDVVMKCGQIRDDIAEREKVIAFEMEGAGLWECLPTVVVKGVCDYADSHKSKEWQGYAAITAAACTRAFLEEWRTTDRQDTSADTLVVQGMANPGDDVLTQHPYTHLTHPSRLLA</sequence>
<evidence type="ECO:0000313" key="3">
    <source>
        <dbReference type="Proteomes" id="UP000250140"/>
    </source>
</evidence>
<dbReference type="Pfam" id="PF01048">
    <property type="entry name" value="PNP_UDP_1"/>
    <property type="match status" value="1"/>
</dbReference>
<dbReference type="InterPro" id="IPR053137">
    <property type="entry name" value="NLR-like"/>
</dbReference>
<proteinExistence type="predicted"/>
<dbReference type="OrthoDB" id="194358at2759"/>
<gene>
    <name evidence="2" type="ORF">AOQ84DRAFT_404001</name>
</gene>
<accession>A0A8E2EML9</accession>
<dbReference type="GO" id="GO:0009116">
    <property type="term" value="P:nucleoside metabolic process"/>
    <property type="evidence" value="ECO:0007669"/>
    <property type="project" value="InterPro"/>
</dbReference>
<dbReference type="InterPro" id="IPR000845">
    <property type="entry name" value="Nucleoside_phosphorylase_d"/>
</dbReference>
<dbReference type="SUPFAM" id="SSF53167">
    <property type="entry name" value="Purine and uridine phosphorylases"/>
    <property type="match status" value="1"/>
</dbReference>
<dbReference type="PANTHER" id="PTHR46082:SF6">
    <property type="entry name" value="AAA+ ATPASE DOMAIN-CONTAINING PROTEIN-RELATED"/>
    <property type="match status" value="1"/>
</dbReference>
<organism evidence="2 3">
    <name type="scientific">Glonium stellatum</name>
    <dbReference type="NCBI Taxonomy" id="574774"/>
    <lineage>
        <taxon>Eukaryota</taxon>
        <taxon>Fungi</taxon>
        <taxon>Dikarya</taxon>
        <taxon>Ascomycota</taxon>
        <taxon>Pezizomycotina</taxon>
        <taxon>Dothideomycetes</taxon>
        <taxon>Pleosporomycetidae</taxon>
        <taxon>Gloniales</taxon>
        <taxon>Gloniaceae</taxon>
        <taxon>Glonium</taxon>
    </lineage>
</organism>
<feature type="domain" description="Nucleoside phosphorylase" evidence="1">
    <location>
        <begin position="20"/>
        <end position="137"/>
    </location>
</feature>
<dbReference type="PANTHER" id="PTHR46082">
    <property type="entry name" value="ATP/GTP-BINDING PROTEIN-RELATED"/>
    <property type="match status" value="1"/>
</dbReference>
<name>A0A8E2EML9_9PEZI</name>
<dbReference type="InterPro" id="IPR035994">
    <property type="entry name" value="Nucleoside_phosphorylase_sf"/>
</dbReference>